<dbReference type="OrthoDB" id="751756at2759"/>
<dbReference type="PANTHER" id="PTHR47718:SF17">
    <property type="entry name" value="PROTEIN FAR1-RELATED SEQUENCE 5-LIKE"/>
    <property type="match status" value="1"/>
</dbReference>
<dbReference type="InterPro" id="IPR043128">
    <property type="entry name" value="Rev_trsase/Diguanyl_cyclase"/>
</dbReference>
<feature type="region of interest" description="Disordered" evidence="1">
    <location>
        <begin position="308"/>
        <end position="339"/>
    </location>
</feature>
<evidence type="ECO:0000313" key="2">
    <source>
        <dbReference type="EMBL" id="PHT34545.1"/>
    </source>
</evidence>
<gene>
    <name evidence="2" type="ORF">CQW23_26345</name>
</gene>
<reference evidence="3" key="2">
    <citation type="journal article" date="2017" name="J. Anim. Genet.">
        <title>Multiple reference genome sequences of hot pepper reveal the massive evolution of plant disease resistance genes by retroduplication.</title>
        <authorList>
            <person name="Kim S."/>
            <person name="Park J."/>
            <person name="Yeom S.-I."/>
            <person name="Kim Y.-M."/>
            <person name="Seo E."/>
            <person name="Kim K.-T."/>
            <person name="Kim M.-S."/>
            <person name="Lee J.M."/>
            <person name="Cheong K."/>
            <person name="Shin H.-S."/>
            <person name="Kim S.-B."/>
            <person name="Han K."/>
            <person name="Lee J."/>
            <person name="Park M."/>
            <person name="Lee H.-A."/>
            <person name="Lee H.-Y."/>
            <person name="Lee Y."/>
            <person name="Oh S."/>
            <person name="Lee J.H."/>
            <person name="Choi E."/>
            <person name="Choi E."/>
            <person name="Lee S.E."/>
            <person name="Jeon J."/>
            <person name="Kim H."/>
            <person name="Choi G."/>
            <person name="Song H."/>
            <person name="Lee J."/>
            <person name="Lee S.-C."/>
            <person name="Kwon J.-K."/>
            <person name="Lee H.-Y."/>
            <person name="Koo N."/>
            <person name="Hong Y."/>
            <person name="Kim R.W."/>
            <person name="Kang W.-H."/>
            <person name="Huh J.H."/>
            <person name="Kang B.-C."/>
            <person name="Yang T.-J."/>
            <person name="Lee Y.-H."/>
            <person name="Bennetzen J.L."/>
            <person name="Choi D."/>
        </authorList>
    </citation>
    <scope>NUCLEOTIDE SEQUENCE [LARGE SCALE GENOMIC DNA]</scope>
    <source>
        <strain evidence="3">cv. PBC81</strain>
    </source>
</reference>
<sequence length="339" mass="39478">MSIIPIISKWHIIFSQGIKVDLLKVEAVKRCHRPTTPTDIKSFLGLPRYYRWFVEICLSVAAPLTKSSKKNLSSRGSILVMHGKVLAYAFRQLKIYEKNYLTHDLELCFKSEMENVNVEKDSANQEGQYDKLSPFQERKRQRLECRCGCLAHIKFQIPNDMWEVCEFNDVHSHPMIEDNLRHFIQSGRKLTSATKNILGSMVEKYILKRWTKNVKHGSGFEEYTKKKETVKSSMAICLNRLMKVSLTVMTLADNDLDWEEIARKYLYQAKIEIIKHQSELYAENYEKDKNKLSGTDPVTGCKDQILDPIKKKNKSSGYERMKSRGEQRKKKGITKDIEI</sequence>
<dbReference type="SUPFAM" id="SSF56672">
    <property type="entry name" value="DNA/RNA polymerases"/>
    <property type="match status" value="1"/>
</dbReference>
<keyword evidence="3" id="KW-1185">Reference proteome</keyword>
<evidence type="ECO:0000256" key="1">
    <source>
        <dbReference type="SAM" id="MobiDB-lite"/>
    </source>
</evidence>
<evidence type="ECO:0000313" key="3">
    <source>
        <dbReference type="Proteomes" id="UP000224567"/>
    </source>
</evidence>
<organism evidence="2 3">
    <name type="scientific">Capsicum baccatum</name>
    <name type="common">Peruvian pepper</name>
    <dbReference type="NCBI Taxonomy" id="33114"/>
    <lineage>
        <taxon>Eukaryota</taxon>
        <taxon>Viridiplantae</taxon>
        <taxon>Streptophyta</taxon>
        <taxon>Embryophyta</taxon>
        <taxon>Tracheophyta</taxon>
        <taxon>Spermatophyta</taxon>
        <taxon>Magnoliopsida</taxon>
        <taxon>eudicotyledons</taxon>
        <taxon>Gunneridae</taxon>
        <taxon>Pentapetalae</taxon>
        <taxon>asterids</taxon>
        <taxon>lamiids</taxon>
        <taxon>Solanales</taxon>
        <taxon>Solanaceae</taxon>
        <taxon>Solanoideae</taxon>
        <taxon>Capsiceae</taxon>
        <taxon>Capsicum</taxon>
    </lineage>
</organism>
<dbReference type="Proteomes" id="UP000224567">
    <property type="component" value="Unassembled WGS sequence"/>
</dbReference>
<accession>A0A2G2VNI2</accession>
<dbReference type="AlphaFoldDB" id="A0A2G2VNI2"/>
<name>A0A2G2VNI2_CAPBA</name>
<comment type="caution">
    <text evidence="2">The sequence shown here is derived from an EMBL/GenBank/DDBJ whole genome shotgun (WGS) entry which is preliminary data.</text>
</comment>
<dbReference type="Gene3D" id="3.30.70.270">
    <property type="match status" value="1"/>
</dbReference>
<feature type="compositionally biased region" description="Basic and acidic residues" evidence="1">
    <location>
        <begin position="317"/>
        <end position="326"/>
    </location>
</feature>
<dbReference type="EMBL" id="MLFT02000011">
    <property type="protein sequence ID" value="PHT34545.1"/>
    <property type="molecule type" value="Genomic_DNA"/>
</dbReference>
<proteinExistence type="predicted"/>
<dbReference type="InterPro" id="IPR043502">
    <property type="entry name" value="DNA/RNA_pol_sf"/>
</dbReference>
<protein>
    <recommendedName>
        <fullName evidence="4">Protein FAR1-RELATED SEQUENCE</fullName>
    </recommendedName>
</protein>
<dbReference type="PANTHER" id="PTHR47718">
    <property type="entry name" value="OS01G0519700 PROTEIN"/>
    <property type="match status" value="1"/>
</dbReference>
<reference evidence="2 3" key="1">
    <citation type="journal article" date="2017" name="Genome Biol.">
        <title>New reference genome sequences of hot pepper reveal the massive evolution of plant disease-resistance genes by retroduplication.</title>
        <authorList>
            <person name="Kim S."/>
            <person name="Park J."/>
            <person name="Yeom S.I."/>
            <person name="Kim Y.M."/>
            <person name="Seo E."/>
            <person name="Kim K.T."/>
            <person name="Kim M.S."/>
            <person name="Lee J.M."/>
            <person name="Cheong K."/>
            <person name="Shin H.S."/>
            <person name="Kim S.B."/>
            <person name="Han K."/>
            <person name="Lee J."/>
            <person name="Park M."/>
            <person name="Lee H.A."/>
            <person name="Lee H.Y."/>
            <person name="Lee Y."/>
            <person name="Oh S."/>
            <person name="Lee J.H."/>
            <person name="Choi E."/>
            <person name="Choi E."/>
            <person name="Lee S.E."/>
            <person name="Jeon J."/>
            <person name="Kim H."/>
            <person name="Choi G."/>
            <person name="Song H."/>
            <person name="Lee J."/>
            <person name="Lee S.C."/>
            <person name="Kwon J.K."/>
            <person name="Lee H.Y."/>
            <person name="Koo N."/>
            <person name="Hong Y."/>
            <person name="Kim R.W."/>
            <person name="Kang W.H."/>
            <person name="Huh J.H."/>
            <person name="Kang B.C."/>
            <person name="Yang T.J."/>
            <person name="Lee Y.H."/>
            <person name="Bennetzen J.L."/>
            <person name="Choi D."/>
        </authorList>
    </citation>
    <scope>NUCLEOTIDE SEQUENCE [LARGE SCALE GENOMIC DNA]</scope>
    <source>
        <strain evidence="3">cv. PBC81</strain>
    </source>
</reference>
<evidence type="ECO:0008006" key="4">
    <source>
        <dbReference type="Google" id="ProtNLM"/>
    </source>
</evidence>